<dbReference type="SMART" id="SM00448">
    <property type="entry name" value="REC"/>
    <property type="match status" value="1"/>
</dbReference>
<feature type="domain" description="Histidine kinase" evidence="16">
    <location>
        <begin position="77"/>
        <end position="298"/>
    </location>
</feature>
<comment type="catalytic activity">
    <reaction evidence="1">
        <text>ATP + protein L-histidine = ADP + protein N-phospho-L-histidine.</text>
        <dbReference type="EC" id="2.7.13.3"/>
    </reaction>
</comment>
<dbReference type="InterPro" id="IPR003661">
    <property type="entry name" value="HisK_dim/P_dom"/>
</dbReference>
<sequence>MTARSDDTGPPAGRITELQERIAYLERKLARSEQQRVRQERIDDINRRLIKHVGGELEQALLLAEQGNRAKTDFLATMSHEIRSPLNIILGMGELLAETGLDETQRAYLSSLLSSGRQLLEQLTNVLEFSRLESGKTPVHREAFSFDLLCSSLLAMMETLARDKGIEFRAITPETPLGDRIGDLPKVKQILFNVLSNALKFTDHGSITLTIEEAHDHDTPDMIRLQIADTGIGIPPDRLETIFERFTQAENGLAMQRGGAGLGLAICKKLVDQLHGTITVRSMLGHGATFTILLPLPPAPAGARRHNPADDEPIDSSTSLALTSIRLLVAEDVAGNVEVIKRYLAPYDVEIRHARNGEEAVRLFGEQRFDIVLMDIKMPGIDGVTAMYRINEMIRNGPGPAVPIIAVTAHAFPEQILSYLKKGFSGVLTKPFTKGDLIKTISDFLKFMPPQQQSEEDDDVETGQAGQDRVPEVLAPLLGRVIETLKSDIESLAELLHSGDTTALRDTCHATKGLAGLYGLHECAGLLASLEEQITTRPDSLDESCLAPLRDYLARLKDSQPGSDMLLKN</sequence>
<evidence type="ECO:0000256" key="2">
    <source>
        <dbReference type="ARBA" id="ARBA00004429"/>
    </source>
</evidence>
<dbReference type="SMART" id="SM00388">
    <property type="entry name" value="HisKA"/>
    <property type="match status" value="1"/>
</dbReference>
<accession>A0A1M5VQK4</accession>
<dbReference type="Gene3D" id="1.10.287.130">
    <property type="match status" value="1"/>
</dbReference>
<dbReference type="InterPro" id="IPR036641">
    <property type="entry name" value="HPT_dom_sf"/>
</dbReference>
<dbReference type="PROSITE" id="PS50110">
    <property type="entry name" value="RESPONSE_REGULATORY"/>
    <property type="match status" value="1"/>
</dbReference>
<dbReference type="EC" id="2.7.13.3" evidence="3"/>
<evidence type="ECO:0000256" key="9">
    <source>
        <dbReference type="ARBA" id="ARBA00022777"/>
    </source>
</evidence>
<dbReference type="InterPro" id="IPR011006">
    <property type="entry name" value="CheY-like_superfamily"/>
</dbReference>
<keyword evidence="12" id="KW-0472">Membrane</keyword>
<evidence type="ECO:0000256" key="4">
    <source>
        <dbReference type="ARBA" id="ARBA00022475"/>
    </source>
</evidence>
<dbReference type="PANTHER" id="PTHR43047">
    <property type="entry name" value="TWO-COMPONENT HISTIDINE PROTEIN KINASE"/>
    <property type="match status" value="1"/>
</dbReference>
<proteinExistence type="predicted"/>
<dbReference type="Pfam" id="PF00072">
    <property type="entry name" value="Response_reg"/>
    <property type="match status" value="1"/>
</dbReference>
<dbReference type="PANTHER" id="PTHR43047:SF64">
    <property type="entry name" value="HISTIDINE KINASE CONTAINING CHEY-HOMOLOGOUS RECEIVER DOMAIN AND PAS DOMAIN-RELATED"/>
    <property type="match status" value="1"/>
</dbReference>
<dbReference type="Pfam" id="PF02518">
    <property type="entry name" value="HATPase_c"/>
    <property type="match status" value="1"/>
</dbReference>
<dbReference type="PROSITE" id="PS50894">
    <property type="entry name" value="HPT"/>
    <property type="match status" value="1"/>
</dbReference>
<keyword evidence="4" id="KW-1003">Cell membrane</keyword>
<evidence type="ECO:0000256" key="13">
    <source>
        <dbReference type="PROSITE-ProRule" id="PRU00110"/>
    </source>
</evidence>
<keyword evidence="20" id="KW-1185">Reference proteome</keyword>
<evidence type="ECO:0000256" key="7">
    <source>
        <dbReference type="ARBA" id="ARBA00022679"/>
    </source>
</evidence>
<dbReference type="Proteomes" id="UP000184139">
    <property type="component" value="Unassembled WGS sequence"/>
</dbReference>
<gene>
    <name evidence="19" type="ORF">SAMN02745124_01820</name>
</gene>
<dbReference type="CDD" id="cd16922">
    <property type="entry name" value="HATPase_EvgS-ArcB-TorS-like"/>
    <property type="match status" value="1"/>
</dbReference>
<dbReference type="InterPro" id="IPR003594">
    <property type="entry name" value="HATPase_dom"/>
</dbReference>
<dbReference type="GO" id="GO:0000155">
    <property type="term" value="F:phosphorelay sensor kinase activity"/>
    <property type="evidence" value="ECO:0007669"/>
    <property type="project" value="InterPro"/>
</dbReference>
<keyword evidence="5" id="KW-0997">Cell inner membrane</keyword>
<evidence type="ECO:0000256" key="8">
    <source>
        <dbReference type="ARBA" id="ARBA00022692"/>
    </source>
</evidence>
<dbReference type="Pfam" id="PF00512">
    <property type="entry name" value="HisKA"/>
    <property type="match status" value="1"/>
</dbReference>
<dbReference type="CDD" id="cd17546">
    <property type="entry name" value="REC_hyHK_CKI1_RcsC-like"/>
    <property type="match status" value="1"/>
</dbReference>
<feature type="modified residue" description="Phosphohistidine" evidence="13">
    <location>
        <position position="509"/>
    </location>
</feature>
<keyword evidence="10" id="KW-0067">ATP-binding</keyword>
<dbReference type="AlphaFoldDB" id="A0A1M5VQK4"/>
<keyword evidence="15" id="KW-0175">Coiled coil</keyword>
<evidence type="ECO:0000256" key="1">
    <source>
        <dbReference type="ARBA" id="ARBA00000085"/>
    </source>
</evidence>
<evidence type="ECO:0000313" key="20">
    <source>
        <dbReference type="Proteomes" id="UP000184139"/>
    </source>
</evidence>
<keyword evidence="7" id="KW-0808">Transferase</keyword>
<feature type="modified residue" description="4-aspartylphosphate" evidence="14">
    <location>
        <position position="375"/>
    </location>
</feature>
<dbReference type="PROSITE" id="PS50109">
    <property type="entry name" value="HIS_KIN"/>
    <property type="match status" value="1"/>
</dbReference>
<dbReference type="GO" id="GO:0005886">
    <property type="term" value="C:plasma membrane"/>
    <property type="evidence" value="ECO:0007669"/>
    <property type="project" value="UniProtKB-SubCell"/>
</dbReference>
<dbReference type="Gene3D" id="3.30.565.10">
    <property type="entry name" value="Histidine kinase-like ATPase, C-terminal domain"/>
    <property type="match status" value="1"/>
</dbReference>
<dbReference type="OrthoDB" id="9758705at2"/>
<evidence type="ECO:0000256" key="5">
    <source>
        <dbReference type="ARBA" id="ARBA00022519"/>
    </source>
</evidence>
<dbReference type="InterPro" id="IPR008207">
    <property type="entry name" value="Sig_transdc_His_kin_Hpt_dom"/>
</dbReference>
<dbReference type="SUPFAM" id="SSF47226">
    <property type="entry name" value="Histidine-containing phosphotransfer domain, HPT domain"/>
    <property type="match status" value="1"/>
</dbReference>
<comment type="subcellular location">
    <subcellularLocation>
        <location evidence="2">Cell inner membrane</location>
        <topology evidence="2">Multi-pass membrane protein</topology>
    </subcellularLocation>
</comment>
<evidence type="ECO:0000259" key="16">
    <source>
        <dbReference type="PROSITE" id="PS50109"/>
    </source>
</evidence>
<keyword evidence="10" id="KW-0547">Nucleotide-binding</keyword>
<evidence type="ECO:0000256" key="11">
    <source>
        <dbReference type="ARBA" id="ARBA00022989"/>
    </source>
</evidence>
<keyword evidence="6 14" id="KW-0597">Phosphoprotein</keyword>
<feature type="coiled-coil region" evidence="15">
    <location>
        <begin position="15"/>
        <end position="42"/>
    </location>
</feature>
<dbReference type="InterPro" id="IPR001789">
    <property type="entry name" value="Sig_transdc_resp-reg_receiver"/>
</dbReference>
<dbReference type="SUPFAM" id="SSF52172">
    <property type="entry name" value="CheY-like"/>
    <property type="match status" value="1"/>
</dbReference>
<evidence type="ECO:0000256" key="14">
    <source>
        <dbReference type="PROSITE-ProRule" id="PRU00169"/>
    </source>
</evidence>
<dbReference type="SUPFAM" id="SSF47384">
    <property type="entry name" value="Homodimeric domain of signal transducing histidine kinase"/>
    <property type="match status" value="1"/>
</dbReference>
<dbReference type="SMART" id="SM00387">
    <property type="entry name" value="HATPase_c"/>
    <property type="match status" value="1"/>
</dbReference>
<dbReference type="FunFam" id="3.30.565.10:FF:000010">
    <property type="entry name" value="Sensor histidine kinase RcsC"/>
    <property type="match status" value="1"/>
</dbReference>
<organism evidence="19 20">
    <name type="scientific">Desulfofustis glycolicus DSM 9705</name>
    <dbReference type="NCBI Taxonomy" id="1121409"/>
    <lineage>
        <taxon>Bacteria</taxon>
        <taxon>Pseudomonadati</taxon>
        <taxon>Thermodesulfobacteriota</taxon>
        <taxon>Desulfobulbia</taxon>
        <taxon>Desulfobulbales</taxon>
        <taxon>Desulfocapsaceae</taxon>
        <taxon>Desulfofustis</taxon>
    </lineage>
</organism>
<dbReference type="PRINTS" id="PR00344">
    <property type="entry name" value="BCTRLSENSOR"/>
</dbReference>
<feature type="domain" description="Response regulatory" evidence="17">
    <location>
        <begin position="326"/>
        <end position="445"/>
    </location>
</feature>
<reference evidence="19 20" key="1">
    <citation type="submission" date="2016-11" db="EMBL/GenBank/DDBJ databases">
        <authorList>
            <person name="Jaros S."/>
            <person name="Januszkiewicz K."/>
            <person name="Wedrychowicz H."/>
        </authorList>
    </citation>
    <scope>NUCLEOTIDE SEQUENCE [LARGE SCALE GENOMIC DNA]</scope>
    <source>
        <strain evidence="19 20">DSM 9705</strain>
    </source>
</reference>
<protein>
    <recommendedName>
        <fullName evidence="3">histidine kinase</fullName>
        <ecNumber evidence="3">2.7.13.3</ecNumber>
    </recommendedName>
</protein>
<evidence type="ECO:0000256" key="12">
    <source>
        <dbReference type="ARBA" id="ARBA00023136"/>
    </source>
</evidence>
<keyword evidence="11" id="KW-1133">Transmembrane helix</keyword>
<dbReference type="RefSeq" id="WP_073375366.1">
    <property type="nucleotide sequence ID" value="NZ_FQXS01000009.1"/>
</dbReference>
<evidence type="ECO:0000313" key="19">
    <source>
        <dbReference type="EMBL" id="SHH77522.1"/>
    </source>
</evidence>
<dbReference type="InterPro" id="IPR005467">
    <property type="entry name" value="His_kinase_dom"/>
</dbReference>
<evidence type="ECO:0000256" key="15">
    <source>
        <dbReference type="SAM" id="Coils"/>
    </source>
</evidence>
<feature type="domain" description="HPt" evidence="18">
    <location>
        <begin position="470"/>
        <end position="569"/>
    </location>
</feature>
<name>A0A1M5VQK4_9BACT</name>
<dbReference type="InterPro" id="IPR036890">
    <property type="entry name" value="HATPase_C_sf"/>
</dbReference>
<dbReference type="Gene3D" id="1.20.120.160">
    <property type="entry name" value="HPT domain"/>
    <property type="match status" value="1"/>
</dbReference>
<keyword evidence="9 19" id="KW-0418">Kinase</keyword>
<evidence type="ECO:0000256" key="3">
    <source>
        <dbReference type="ARBA" id="ARBA00012438"/>
    </source>
</evidence>
<dbReference type="Gene3D" id="3.40.50.2300">
    <property type="match status" value="1"/>
</dbReference>
<dbReference type="InterPro" id="IPR036097">
    <property type="entry name" value="HisK_dim/P_sf"/>
</dbReference>
<evidence type="ECO:0000256" key="10">
    <source>
        <dbReference type="ARBA" id="ARBA00022840"/>
    </source>
</evidence>
<evidence type="ECO:0000259" key="17">
    <source>
        <dbReference type="PROSITE" id="PS50110"/>
    </source>
</evidence>
<dbReference type="STRING" id="1121409.SAMN02745124_01820"/>
<dbReference type="CDD" id="cd00082">
    <property type="entry name" value="HisKA"/>
    <property type="match status" value="1"/>
</dbReference>
<dbReference type="SUPFAM" id="SSF55874">
    <property type="entry name" value="ATPase domain of HSP90 chaperone/DNA topoisomerase II/histidine kinase"/>
    <property type="match status" value="1"/>
</dbReference>
<dbReference type="Pfam" id="PF01627">
    <property type="entry name" value="Hpt"/>
    <property type="match status" value="1"/>
</dbReference>
<evidence type="ECO:0000259" key="18">
    <source>
        <dbReference type="PROSITE" id="PS50894"/>
    </source>
</evidence>
<keyword evidence="8" id="KW-0812">Transmembrane</keyword>
<dbReference type="InterPro" id="IPR004358">
    <property type="entry name" value="Sig_transdc_His_kin-like_C"/>
</dbReference>
<evidence type="ECO:0000256" key="6">
    <source>
        <dbReference type="ARBA" id="ARBA00022553"/>
    </source>
</evidence>
<dbReference type="EMBL" id="FQXS01000009">
    <property type="protein sequence ID" value="SHH77522.1"/>
    <property type="molecule type" value="Genomic_DNA"/>
</dbReference>